<dbReference type="AlphaFoldDB" id="A0A0K6FPA8"/>
<evidence type="ECO:0000313" key="1">
    <source>
        <dbReference type="EMBL" id="CUA68110.1"/>
    </source>
</evidence>
<dbReference type="InterPro" id="IPR021986">
    <property type="entry name" value="Spherulin4"/>
</dbReference>
<protein>
    <submittedName>
        <fullName evidence="1">Spherulin-4</fullName>
    </submittedName>
</protein>
<proteinExistence type="predicted"/>
<dbReference type="Proteomes" id="UP000044841">
    <property type="component" value="Unassembled WGS sequence"/>
</dbReference>
<keyword evidence="2" id="KW-1185">Reference proteome</keyword>
<dbReference type="EMBL" id="CYGV01000335">
    <property type="protein sequence ID" value="CUA68110.1"/>
    <property type="molecule type" value="Genomic_DNA"/>
</dbReference>
<evidence type="ECO:0000313" key="2">
    <source>
        <dbReference type="Proteomes" id="UP000044841"/>
    </source>
</evidence>
<name>A0A0K6FPA8_9AGAM</name>
<organism evidence="1 2">
    <name type="scientific">Rhizoctonia solani</name>
    <dbReference type="NCBI Taxonomy" id="456999"/>
    <lineage>
        <taxon>Eukaryota</taxon>
        <taxon>Fungi</taxon>
        <taxon>Dikarya</taxon>
        <taxon>Basidiomycota</taxon>
        <taxon>Agaricomycotina</taxon>
        <taxon>Agaricomycetes</taxon>
        <taxon>Cantharellales</taxon>
        <taxon>Ceratobasidiaceae</taxon>
        <taxon>Rhizoctonia</taxon>
    </lineage>
</organism>
<sequence>MILARAALASGVIFPLYIYPGDNCASWTNAISAATNHPNLPFYFIVNPNSGPGDLYSQPDANYQACVPKLKPATNPNVKLIGYVATKYGNKAQSTVHAEVDTYAQWGSAYKLDGIFYDEVLAQSSARSIYSGYTSYAKSKIANAFVSLNPGTKPEDNTFYTFADQILSVENYFNNFSPSLYTIGSSTPAAKQAFILTDSPSTTPTSTINQIIKTDKIGALYITDDVQANGQNPYDTFPSYWTGFVNAVQSAAS</sequence>
<dbReference type="PANTHER" id="PTHR35040">
    <property type="match status" value="1"/>
</dbReference>
<gene>
    <name evidence="1" type="ORF">RSOLAG22IIIB_03349</name>
</gene>
<reference evidence="1 2" key="1">
    <citation type="submission" date="2015-07" db="EMBL/GenBank/DDBJ databases">
        <authorList>
            <person name="Noorani M."/>
        </authorList>
    </citation>
    <scope>NUCLEOTIDE SEQUENCE [LARGE SCALE GENOMIC DNA]</scope>
    <source>
        <strain evidence="1">BBA 69670</strain>
    </source>
</reference>
<dbReference type="Pfam" id="PF12138">
    <property type="entry name" value="Spherulin4"/>
    <property type="match status" value="1"/>
</dbReference>
<accession>A0A0K6FPA8</accession>
<dbReference type="PANTHER" id="PTHR35040:SF9">
    <property type="entry name" value="4-LIKE CELL SURFACE PROTEIN, PUTATIVE (AFU_ORTHOLOGUE AFUA_4G14080)-RELATED"/>
    <property type="match status" value="1"/>
</dbReference>